<gene>
    <name evidence="1" type="ORF">H9660_06155</name>
</gene>
<protein>
    <recommendedName>
        <fullName evidence="3">Lipoprotein</fullName>
    </recommendedName>
</protein>
<evidence type="ECO:0008006" key="3">
    <source>
        <dbReference type="Google" id="ProtNLM"/>
    </source>
</evidence>
<comment type="caution">
    <text evidence="1">The sequence shown here is derived from an EMBL/GenBank/DDBJ whole genome shotgun (WGS) entry which is preliminary data.</text>
</comment>
<organism evidence="1 2">
    <name type="scientific">Clostridium gallinarum</name>
    <dbReference type="NCBI Taxonomy" id="2762246"/>
    <lineage>
        <taxon>Bacteria</taxon>
        <taxon>Bacillati</taxon>
        <taxon>Bacillota</taxon>
        <taxon>Clostridia</taxon>
        <taxon>Eubacteriales</taxon>
        <taxon>Clostridiaceae</taxon>
        <taxon>Clostridium</taxon>
    </lineage>
</organism>
<proteinExistence type="predicted"/>
<dbReference type="PROSITE" id="PS51257">
    <property type="entry name" value="PROKAR_LIPOPROTEIN"/>
    <property type="match status" value="1"/>
</dbReference>
<name>A0ABR8Q2S9_9CLOT</name>
<keyword evidence="2" id="KW-1185">Reference proteome</keyword>
<sequence>MKKRSNKKIIITLLIISMLIGIGGCYSFNNDLTYLDSMEVEDSFPNLTYLDSIEAWNILEDEPGTLIIQTVGDVNINWESGNQPNVLGLASDIPIWDISLVNMN</sequence>
<reference evidence="1 2" key="1">
    <citation type="submission" date="2020-08" db="EMBL/GenBank/DDBJ databases">
        <title>A Genomic Blueprint of the Chicken Gut Microbiome.</title>
        <authorList>
            <person name="Gilroy R."/>
            <person name="Ravi A."/>
            <person name="Getino M."/>
            <person name="Pursley I."/>
            <person name="Horton D.L."/>
            <person name="Alikhan N.-F."/>
            <person name="Baker D."/>
            <person name="Gharbi K."/>
            <person name="Hall N."/>
            <person name="Watson M."/>
            <person name="Adriaenssens E.M."/>
            <person name="Foster-Nyarko E."/>
            <person name="Jarju S."/>
            <person name="Secka A."/>
            <person name="Antonio M."/>
            <person name="Oren A."/>
            <person name="Chaudhuri R."/>
            <person name="La Ragione R.M."/>
            <person name="Hildebrand F."/>
            <person name="Pallen M.J."/>
        </authorList>
    </citation>
    <scope>NUCLEOTIDE SEQUENCE [LARGE SCALE GENOMIC DNA]</scope>
    <source>
        <strain evidence="1 2">Sa3CUN1</strain>
    </source>
</reference>
<dbReference type="RefSeq" id="WP_191749489.1">
    <property type="nucleotide sequence ID" value="NZ_JACSQZ010000015.1"/>
</dbReference>
<dbReference type="Proteomes" id="UP000640335">
    <property type="component" value="Unassembled WGS sequence"/>
</dbReference>
<evidence type="ECO:0000313" key="2">
    <source>
        <dbReference type="Proteomes" id="UP000640335"/>
    </source>
</evidence>
<accession>A0ABR8Q2S9</accession>
<evidence type="ECO:0000313" key="1">
    <source>
        <dbReference type="EMBL" id="MBD7914723.1"/>
    </source>
</evidence>
<dbReference type="EMBL" id="JACSQZ010000015">
    <property type="protein sequence ID" value="MBD7914723.1"/>
    <property type="molecule type" value="Genomic_DNA"/>
</dbReference>